<evidence type="ECO:0000256" key="1">
    <source>
        <dbReference type="ARBA" id="ARBA00004141"/>
    </source>
</evidence>
<evidence type="ECO:0000256" key="2">
    <source>
        <dbReference type="ARBA" id="ARBA00009012"/>
    </source>
</evidence>
<dbReference type="GO" id="GO:0016020">
    <property type="term" value="C:membrane"/>
    <property type="evidence" value="ECO:0007669"/>
    <property type="project" value="UniProtKB-SubCell"/>
</dbReference>
<evidence type="ECO:0000313" key="7">
    <source>
        <dbReference type="EMBL" id="OZM57686.1"/>
    </source>
</evidence>
<comment type="caution">
    <text evidence="7">The sequence shown here is derived from an EMBL/GenBank/DDBJ whole genome shotgun (WGS) entry which is preliminary data.</text>
</comment>
<dbReference type="InterPro" id="IPR002794">
    <property type="entry name" value="DUF92_TMEM19"/>
</dbReference>
<comment type="similarity">
    <text evidence="2">Belongs to the TMEM19 family.</text>
</comment>
<feature type="transmembrane region" description="Helical" evidence="6">
    <location>
        <begin position="47"/>
        <end position="64"/>
    </location>
</feature>
<dbReference type="AlphaFoldDB" id="A0A263BWX2"/>
<reference evidence="8" key="1">
    <citation type="submission" date="2017-08" db="EMBL/GenBank/DDBJ databases">
        <authorList>
            <person name="Huang Z."/>
        </authorList>
    </citation>
    <scope>NUCLEOTIDE SEQUENCE [LARGE SCALE GENOMIC DNA]</scope>
    <source>
        <strain evidence="8">SA5d-4</strain>
    </source>
</reference>
<name>A0A263BWX2_9BACI</name>
<dbReference type="PANTHER" id="PTHR13353">
    <property type="entry name" value="TRANSMEMBRANE PROTEIN 19"/>
    <property type="match status" value="1"/>
</dbReference>
<dbReference type="Pfam" id="PF01940">
    <property type="entry name" value="DUF92"/>
    <property type="match status" value="1"/>
</dbReference>
<evidence type="ECO:0000256" key="5">
    <source>
        <dbReference type="ARBA" id="ARBA00023136"/>
    </source>
</evidence>
<protein>
    <recommendedName>
        <fullName evidence="9">DUF92 domain-containing protein</fullName>
    </recommendedName>
</protein>
<dbReference type="PANTHER" id="PTHR13353:SF5">
    <property type="entry name" value="TRANSMEMBRANE PROTEIN 19"/>
    <property type="match status" value="1"/>
</dbReference>
<evidence type="ECO:0000256" key="6">
    <source>
        <dbReference type="SAM" id="Phobius"/>
    </source>
</evidence>
<dbReference type="Proteomes" id="UP000217083">
    <property type="component" value="Unassembled WGS sequence"/>
</dbReference>
<reference evidence="7 8" key="2">
    <citation type="submission" date="2017-09" db="EMBL/GenBank/DDBJ databases">
        <title>Bacillus patelloidae sp. nov., isolated from the intestinal tract of a marine limpet.</title>
        <authorList>
            <person name="Liu R."/>
            <person name="Dong C."/>
            <person name="Shao Z."/>
        </authorList>
    </citation>
    <scope>NUCLEOTIDE SEQUENCE [LARGE SCALE GENOMIC DNA]</scope>
    <source>
        <strain evidence="7 8">SA5d-4</strain>
    </source>
</reference>
<organism evidence="7 8">
    <name type="scientific">Lottiidibacillus patelloidae</name>
    <dbReference type="NCBI Taxonomy" id="2670334"/>
    <lineage>
        <taxon>Bacteria</taxon>
        <taxon>Bacillati</taxon>
        <taxon>Bacillota</taxon>
        <taxon>Bacilli</taxon>
        <taxon>Bacillales</taxon>
        <taxon>Bacillaceae</taxon>
        <taxon>Lottiidibacillus</taxon>
    </lineage>
</organism>
<keyword evidence="5 6" id="KW-0472">Membrane</keyword>
<sequence length="260" mass="28172">MIIDYYLIPILILAAYIGHRYQMLTRLGAVGTILVGFSVLIGFGYKGIFLLGAFFISSSFWSSYKKEKKVKVEEKIEKSAGRDFVQVVANGGLAAVCGFLYYLTKDNSLLAIFIASIAAANSDTWASELGVLSKKKPFLLLSGKETDPGTSGAVSSLGLLASLAGAFLIALLAMLLFSLPMPYLILFTIIGFMGSVIDTILGALLQRKFKCQVCGLETEKKMHCHKETELLHGFIWISNDTVNFLSILFAGLLGGMAVVL</sequence>
<accession>A0A263BWX2</accession>
<dbReference type="EMBL" id="NPIA01000002">
    <property type="protein sequence ID" value="OZM57686.1"/>
    <property type="molecule type" value="Genomic_DNA"/>
</dbReference>
<gene>
    <name evidence="7" type="ORF">CIB95_04765</name>
</gene>
<keyword evidence="8" id="KW-1185">Reference proteome</keyword>
<feature type="transmembrane region" description="Helical" evidence="6">
    <location>
        <begin position="183"/>
        <end position="205"/>
    </location>
</feature>
<keyword evidence="4 6" id="KW-1133">Transmembrane helix</keyword>
<feature type="transmembrane region" description="Helical" evidence="6">
    <location>
        <begin position="153"/>
        <end position="177"/>
    </location>
</feature>
<evidence type="ECO:0008006" key="9">
    <source>
        <dbReference type="Google" id="ProtNLM"/>
    </source>
</evidence>
<feature type="transmembrane region" description="Helical" evidence="6">
    <location>
        <begin position="241"/>
        <end position="259"/>
    </location>
</feature>
<evidence type="ECO:0000256" key="3">
    <source>
        <dbReference type="ARBA" id="ARBA00022692"/>
    </source>
</evidence>
<comment type="subcellular location">
    <subcellularLocation>
        <location evidence="1">Membrane</location>
        <topology evidence="1">Multi-pass membrane protein</topology>
    </subcellularLocation>
</comment>
<proteinExistence type="inferred from homology"/>
<evidence type="ECO:0000313" key="8">
    <source>
        <dbReference type="Proteomes" id="UP000217083"/>
    </source>
</evidence>
<dbReference type="RefSeq" id="WP_094922624.1">
    <property type="nucleotide sequence ID" value="NZ_NPIA01000002.1"/>
</dbReference>
<evidence type="ECO:0000256" key="4">
    <source>
        <dbReference type="ARBA" id="ARBA00022989"/>
    </source>
</evidence>
<keyword evidence="3 6" id="KW-0812">Transmembrane</keyword>